<name>A0A498CPW9_9FIRM</name>
<accession>A0A498CPW9</accession>
<evidence type="ECO:0000313" key="2">
    <source>
        <dbReference type="Proteomes" id="UP000276301"/>
    </source>
</evidence>
<dbReference type="AlphaFoldDB" id="A0A498CPW9"/>
<proteinExistence type="predicted"/>
<keyword evidence="2" id="KW-1185">Reference proteome</keyword>
<sequence length="294" mass="33466">MSVQKRKLSYWGIEFASGDNHFFDAPLFCRFLSYIQGLPDDEKLFRDEKNNKAVALSSIRDETKQGLHLFKIVFKSCKYNHSPDYMSSTDGSERPTDKQLYEGDKELTHMCMRIDGNEAFTIFEERRNGVTMGGVIKYFNKLLHVFLTQEGITNNFYLWASIIPPDDFLTALEAADRVSVAELFVEKKVLGSNYLGLMDVDANSQDDLIMTLRSKPRQSLPKRALKQTFLSLTTEGSNVSRIRLYGKDINKMSVMIDSLKGKRVEEVTVDLTPNGVVDSYSIFAKIEEVMGVTE</sequence>
<comment type="caution">
    <text evidence="1">The sequence shown here is derived from an EMBL/GenBank/DDBJ whole genome shotgun (WGS) entry which is preliminary data.</text>
</comment>
<dbReference type="EMBL" id="RCHT01000019">
    <property type="protein sequence ID" value="RLL09681.1"/>
    <property type="molecule type" value="Genomic_DNA"/>
</dbReference>
<organism evidence="1 2">
    <name type="scientific">Anaerotruncus massiliensis</name>
    <name type="common">ex Liu et al. 2021</name>
    <dbReference type="NCBI Taxonomy" id="2321404"/>
    <lineage>
        <taxon>Bacteria</taxon>
        <taxon>Bacillati</taxon>
        <taxon>Bacillota</taxon>
        <taxon>Clostridia</taxon>
        <taxon>Eubacteriales</taxon>
        <taxon>Oscillospiraceae</taxon>
        <taxon>Anaerotruncus</taxon>
    </lineage>
</organism>
<gene>
    <name evidence="1" type="ORF">D4A47_09985</name>
</gene>
<dbReference type="RefSeq" id="WP_121587172.1">
    <property type="nucleotide sequence ID" value="NZ_RCHT01000019.1"/>
</dbReference>
<evidence type="ECO:0000313" key="1">
    <source>
        <dbReference type="EMBL" id="RLL09681.1"/>
    </source>
</evidence>
<reference evidence="1 2" key="1">
    <citation type="submission" date="2018-10" db="EMBL/GenBank/DDBJ databases">
        <title>Anaerotruncus faecis sp. nov., isolated from human feces.</title>
        <authorList>
            <person name="Wang Y.-J."/>
        </authorList>
    </citation>
    <scope>NUCLEOTIDE SEQUENCE [LARGE SCALE GENOMIC DNA]</scope>
    <source>
        <strain evidence="1 2">22A2-44</strain>
    </source>
</reference>
<dbReference type="Proteomes" id="UP000276301">
    <property type="component" value="Unassembled WGS sequence"/>
</dbReference>
<protein>
    <submittedName>
        <fullName evidence="1">Uncharacterized protein</fullName>
    </submittedName>
</protein>